<reference evidence="4" key="2">
    <citation type="submission" date="2025-08" db="UniProtKB">
        <authorList>
            <consortium name="Ensembl"/>
        </authorList>
    </citation>
    <scope>IDENTIFICATION</scope>
</reference>
<reference evidence="4 5" key="1">
    <citation type="journal article" date="2021" name="G3 (Bethesda)">
        <title>Improved contiguity of the threespine stickleback genome using long-read sequencing.</title>
        <authorList>
            <person name="Nath S."/>
            <person name="Shaw D.E."/>
            <person name="White M.A."/>
        </authorList>
    </citation>
    <scope>NUCLEOTIDE SEQUENCE [LARGE SCALE GENOMIC DNA]</scope>
    <source>
        <strain evidence="4 5">Lake Benthic</strain>
    </source>
</reference>
<evidence type="ECO:0000313" key="5">
    <source>
        <dbReference type="Proteomes" id="UP000007635"/>
    </source>
</evidence>
<keyword evidence="5" id="KW-1185">Reference proteome</keyword>
<name>A0AAQ4SAF9_GASAC</name>
<dbReference type="PROSITE" id="PS50106">
    <property type="entry name" value="PDZ"/>
    <property type="match status" value="2"/>
</dbReference>
<accession>A0AAQ4SAF9</accession>
<dbReference type="PANTHER" id="PTHR14191">
    <property type="entry name" value="PDZ DOMAIN CONTAINING PROTEIN"/>
    <property type="match status" value="1"/>
</dbReference>
<feature type="compositionally biased region" description="Polar residues" evidence="2">
    <location>
        <begin position="325"/>
        <end position="339"/>
    </location>
</feature>
<dbReference type="Gene3D" id="2.30.42.10">
    <property type="match status" value="2"/>
</dbReference>
<dbReference type="Ensembl" id="ENSGACT00000037009.1">
    <property type="protein sequence ID" value="ENSGACP00000072051.1"/>
    <property type="gene ID" value="ENSGACG00000018966.2"/>
</dbReference>
<evidence type="ECO:0000259" key="3">
    <source>
        <dbReference type="PROSITE" id="PS50106"/>
    </source>
</evidence>
<feature type="compositionally biased region" description="Basic and acidic residues" evidence="2">
    <location>
        <begin position="436"/>
        <end position="446"/>
    </location>
</feature>
<dbReference type="GeneTree" id="ENSGT00950000182849"/>
<feature type="region of interest" description="Disordered" evidence="2">
    <location>
        <begin position="146"/>
        <end position="177"/>
    </location>
</feature>
<proteinExistence type="predicted"/>
<keyword evidence="1" id="KW-0677">Repeat</keyword>
<feature type="compositionally biased region" description="Low complexity" evidence="2">
    <location>
        <begin position="350"/>
        <end position="382"/>
    </location>
</feature>
<dbReference type="Pfam" id="PF09007">
    <property type="entry name" value="EBP50_C"/>
    <property type="match status" value="1"/>
</dbReference>
<sequence length="446" mass="48634">MESELRPRLCFLTKGARGYGFHLQGERNRGGQFIRKVEPGSSAELGGLRPGDRVVEVNGENVENEKHYKVVERLREVPHRTKLLVVDSDTDDYLRACGLRCTEDLAIEMGTLSPRPSPGPTPSASPRENSPFTPKLNQIHFLYPHTANSPAHKTSQEIKRYSVTSSTGPDTELQVHPSPEPAAGLHLLPRLCHLVKGDHGYGFNLHSNRTKDGQFVRSVDPGSAAEGGGIRPGDRLVEVVVSLSLLLLPFPPKFLFLLTSPFPLSQVNGVNIEGLRHSEVVALIRAEGEKVSILVVDQETDQLFHRLGMRPTSSQVKEVHLEGSATESAPNSPSPTTDLPASDQPVMKITVTNSPTTSTSPKSLSDGSSASVSSRSSITQSELSSSDMSFQVHDEDDGRVLDPFMDSGLRFSPTAAEAKLKALAGRNKKRAPAMDWNKKHETFSNF</sequence>
<dbReference type="SMART" id="SM00228">
    <property type="entry name" value="PDZ"/>
    <property type="match status" value="2"/>
</dbReference>
<organism evidence="4 5">
    <name type="scientific">Gasterosteus aculeatus aculeatus</name>
    <name type="common">three-spined stickleback</name>
    <dbReference type="NCBI Taxonomy" id="481459"/>
    <lineage>
        <taxon>Eukaryota</taxon>
        <taxon>Metazoa</taxon>
        <taxon>Chordata</taxon>
        <taxon>Craniata</taxon>
        <taxon>Vertebrata</taxon>
        <taxon>Euteleostomi</taxon>
        <taxon>Actinopterygii</taxon>
        <taxon>Neopterygii</taxon>
        <taxon>Teleostei</taxon>
        <taxon>Neoteleostei</taxon>
        <taxon>Acanthomorphata</taxon>
        <taxon>Eupercaria</taxon>
        <taxon>Perciformes</taxon>
        <taxon>Cottioidei</taxon>
        <taxon>Gasterosteales</taxon>
        <taxon>Gasterosteidae</taxon>
        <taxon>Gasterosteus</taxon>
    </lineage>
</organism>
<dbReference type="GO" id="GO:0016324">
    <property type="term" value="C:apical plasma membrane"/>
    <property type="evidence" value="ECO:0007669"/>
    <property type="project" value="TreeGrafter"/>
</dbReference>
<dbReference type="GO" id="GO:0005102">
    <property type="term" value="F:signaling receptor binding"/>
    <property type="evidence" value="ECO:0007669"/>
    <property type="project" value="TreeGrafter"/>
</dbReference>
<feature type="region of interest" description="Disordered" evidence="2">
    <location>
        <begin position="110"/>
        <end position="133"/>
    </location>
</feature>
<evidence type="ECO:0000313" key="4">
    <source>
        <dbReference type="Ensembl" id="ENSGACP00000072051.1"/>
    </source>
</evidence>
<feature type="compositionally biased region" description="Polar residues" evidence="2">
    <location>
        <begin position="124"/>
        <end position="133"/>
    </location>
</feature>
<evidence type="ECO:0000256" key="1">
    <source>
        <dbReference type="ARBA" id="ARBA00022737"/>
    </source>
</evidence>
<dbReference type="CDD" id="cd06768">
    <property type="entry name" value="PDZ_NHERF-like"/>
    <property type="match status" value="2"/>
</dbReference>
<feature type="domain" description="PDZ" evidence="3">
    <location>
        <begin position="9"/>
        <end position="89"/>
    </location>
</feature>
<dbReference type="GO" id="GO:0072659">
    <property type="term" value="P:protein localization to plasma membrane"/>
    <property type="evidence" value="ECO:0007669"/>
    <property type="project" value="TreeGrafter"/>
</dbReference>
<dbReference type="Pfam" id="PF00595">
    <property type="entry name" value="PDZ"/>
    <property type="match status" value="2"/>
</dbReference>
<dbReference type="InterPro" id="IPR036034">
    <property type="entry name" value="PDZ_sf"/>
</dbReference>
<dbReference type="AlphaFoldDB" id="A0AAQ4SAF9"/>
<dbReference type="Proteomes" id="UP000007635">
    <property type="component" value="Chromosome IX"/>
</dbReference>
<feature type="domain" description="PDZ" evidence="3">
    <location>
        <begin position="191"/>
        <end position="299"/>
    </location>
</feature>
<evidence type="ECO:0000256" key="2">
    <source>
        <dbReference type="SAM" id="MobiDB-lite"/>
    </source>
</evidence>
<feature type="region of interest" description="Disordered" evidence="2">
    <location>
        <begin position="425"/>
        <end position="446"/>
    </location>
</feature>
<dbReference type="PANTHER" id="PTHR14191:SF4">
    <property type="entry name" value="NA(+)_H(+) EXCHANGE REGULATORY COFACTOR NHE-RF2"/>
    <property type="match status" value="1"/>
</dbReference>
<dbReference type="GO" id="GO:0043495">
    <property type="term" value="F:protein-membrane adaptor activity"/>
    <property type="evidence" value="ECO:0007669"/>
    <property type="project" value="TreeGrafter"/>
</dbReference>
<reference evidence="4" key="3">
    <citation type="submission" date="2025-09" db="UniProtKB">
        <authorList>
            <consortium name="Ensembl"/>
        </authorList>
    </citation>
    <scope>IDENTIFICATION</scope>
</reference>
<protein>
    <recommendedName>
        <fullName evidence="3">PDZ domain-containing protein</fullName>
    </recommendedName>
</protein>
<dbReference type="InterPro" id="IPR015098">
    <property type="entry name" value="EBP50_C"/>
</dbReference>
<feature type="region of interest" description="Disordered" evidence="2">
    <location>
        <begin position="314"/>
        <end position="392"/>
    </location>
</feature>
<dbReference type="InterPro" id="IPR001478">
    <property type="entry name" value="PDZ"/>
</dbReference>
<dbReference type="InterPro" id="IPR051067">
    <property type="entry name" value="NHER"/>
</dbReference>
<dbReference type="SUPFAM" id="SSF50156">
    <property type="entry name" value="PDZ domain-like"/>
    <property type="match status" value="2"/>
</dbReference>